<keyword evidence="2" id="KW-0472">Membrane</keyword>
<feature type="region of interest" description="Disordered" evidence="1">
    <location>
        <begin position="184"/>
        <end position="209"/>
    </location>
</feature>
<feature type="compositionally biased region" description="Polar residues" evidence="1">
    <location>
        <begin position="188"/>
        <end position="209"/>
    </location>
</feature>
<dbReference type="AlphaFoldDB" id="A0A0C3B9E8"/>
<accession>A0A0C3B9E8</accession>
<reference evidence="3 4" key="1">
    <citation type="submission" date="2014-04" db="EMBL/GenBank/DDBJ databases">
        <authorList>
            <consortium name="DOE Joint Genome Institute"/>
            <person name="Kuo A."/>
            <person name="Zuccaro A."/>
            <person name="Kohler A."/>
            <person name="Nagy L.G."/>
            <person name="Floudas D."/>
            <person name="Copeland A."/>
            <person name="Barry K.W."/>
            <person name="Cichocki N."/>
            <person name="Veneault-Fourrey C."/>
            <person name="LaButti K."/>
            <person name="Lindquist E.A."/>
            <person name="Lipzen A."/>
            <person name="Lundell T."/>
            <person name="Morin E."/>
            <person name="Murat C."/>
            <person name="Sun H."/>
            <person name="Tunlid A."/>
            <person name="Henrissat B."/>
            <person name="Grigoriev I.V."/>
            <person name="Hibbett D.S."/>
            <person name="Martin F."/>
            <person name="Nordberg H.P."/>
            <person name="Cantor M.N."/>
            <person name="Hua S.X."/>
        </authorList>
    </citation>
    <scope>NUCLEOTIDE SEQUENCE [LARGE SCALE GENOMIC DNA]</scope>
    <source>
        <strain evidence="3 4">MAFF 305830</strain>
    </source>
</reference>
<gene>
    <name evidence="3" type="ORF">M408DRAFT_329184</name>
</gene>
<feature type="transmembrane region" description="Helical" evidence="2">
    <location>
        <begin position="55"/>
        <end position="77"/>
    </location>
</feature>
<name>A0A0C3B9E8_SERVB</name>
<dbReference type="CDD" id="cd12087">
    <property type="entry name" value="TM_EGFR-like"/>
    <property type="match status" value="1"/>
</dbReference>
<feature type="region of interest" description="Disordered" evidence="1">
    <location>
        <begin position="258"/>
        <end position="335"/>
    </location>
</feature>
<dbReference type="Proteomes" id="UP000054097">
    <property type="component" value="Unassembled WGS sequence"/>
</dbReference>
<proteinExistence type="predicted"/>
<keyword evidence="2" id="KW-0812">Transmembrane</keyword>
<keyword evidence="2" id="KW-1133">Transmembrane helix</keyword>
<evidence type="ECO:0000313" key="4">
    <source>
        <dbReference type="Proteomes" id="UP000054097"/>
    </source>
</evidence>
<evidence type="ECO:0000256" key="2">
    <source>
        <dbReference type="SAM" id="Phobius"/>
    </source>
</evidence>
<organism evidence="3 4">
    <name type="scientific">Serendipita vermifera MAFF 305830</name>
    <dbReference type="NCBI Taxonomy" id="933852"/>
    <lineage>
        <taxon>Eukaryota</taxon>
        <taxon>Fungi</taxon>
        <taxon>Dikarya</taxon>
        <taxon>Basidiomycota</taxon>
        <taxon>Agaricomycotina</taxon>
        <taxon>Agaricomycetes</taxon>
        <taxon>Sebacinales</taxon>
        <taxon>Serendipitaceae</taxon>
        <taxon>Serendipita</taxon>
    </lineage>
</organism>
<dbReference type="STRING" id="933852.A0A0C3B9E8"/>
<dbReference type="HOGENOM" id="CLU_752632_0_0_1"/>
<dbReference type="OrthoDB" id="3194625at2759"/>
<evidence type="ECO:0000313" key="3">
    <source>
        <dbReference type="EMBL" id="KIM28724.1"/>
    </source>
</evidence>
<sequence length="368" mass="39263">MAADGKATTTSGGMTIVISEFVTTVNGVETIFATPVQTLLNTSDGFLNHSQRTGVIAGAAVGGVIVLVALLGLLFYFRRTRQVRQRLLEEKRAKERPPRHLLEDEADDYSFGRGPPMMAQHWDSTSFTSGGSSPSAPRLLRARGSKTGSLFQEDVWPPPSEVMQDPLLTAHDIGSSLSLAIGLPVEGGSTSSQADVSQTEFKQPSPTNNLMSSADAYAFGAAPVGAGHPMQRSSAYESIRSNDSADYYYHAHSHSRAESAEPLLDDAGRGSVSPPPMASRNLAASPTNTLDRRARRSNLRVSYTADDFQHVAGSSPPRADHSRAGTGHSVGSISPRNEHLVASPVEGISTGRTEEVPPMYHTIPRDAV</sequence>
<dbReference type="EMBL" id="KN824291">
    <property type="protein sequence ID" value="KIM28724.1"/>
    <property type="molecule type" value="Genomic_DNA"/>
</dbReference>
<reference evidence="4" key="2">
    <citation type="submission" date="2015-01" db="EMBL/GenBank/DDBJ databases">
        <title>Evolutionary Origins and Diversification of the Mycorrhizal Mutualists.</title>
        <authorList>
            <consortium name="DOE Joint Genome Institute"/>
            <consortium name="Mycorrhizal Genomics Consortium"/>
            <person name="Kohler A."/>
            <person name="Kuo A."/>
            <person name="Nagy L.G."/>
            <person name="Floudas D."/>
            <person name="Copeland A."/>
            <person name="Barry K.W."/>
            <person name="Cichocki N."/>
            <person name="Veneault-Fourrey C."/>
            <person name="LaButti K."/>
            <person name="Lindquist E.A."/>
            <person name="Lipzen A."/>
            <person name="Lundell T."/>
            <person name="Morin E."/>
            <person name="Murat C."/>
            <person name="Riley R."/>
            <person name="Ohm R."/>
            <person name="Sun H."/>
            <person name="Tunlid A."/>
            <person name="Henrissat B."/>
            <person name="Grigoriev I.V."/>
            <person name="Hibbett D.S."/>
            <person name="Martin F."/>
        </authorList>
    </citation>
    <scope>NUCLEOTIDE SEQUENCE [LARGE SCALE GENOMIC DNA]</scope>
    <source>
        <strain evidence="4">MAFF 305830</strain>
    </source>
</reference>
<keyword evidence="4" id="KW-1185">Reference proteome</keyword>
<protein>
    <submittedName>
        <fullName evidence="3">Uncharacterized protein</fullName>
    </submittedName>
</protein>
<evidence type="ECO:0000256" key="1">
    <source>
        <dbReference type="SAM" id="MobiDB-lite"/>
    </source>
</evidence>